<keyword evidence="2" id="KW-1185">Reference proteome</keyword>
<dbReference type="AlphaFoldDB" id="A0AAW2FJ50"/>
<organism evidence="1 2">
    <name type="scientific">Cardiocondyla obscurior</name>
    <dbReference type="NCBI Taxonomy" id="286306"/>
    <lineage>
        <taxon>Eukaryota</taxon>
        <taxon>Metazoa</taxon>
        <taxon>Ecdysozoa</taxon>
        <taxon>Arthropoda</taxon>
        <taxon>Hexapoda</taxon>
        <taxon>Insecta</taxon>
        <taxon>Pterygota</taxon>
        <taxon>Neoptera</taxon>
        <taxon>Endopterygota</taxon>
        <taxon>Hymenoptera</taxon>
        <taxon>Apocrita</taxon>
        <taxon>Aculeata</taxon>
        <taxon>Formicoidea</taxon>
        <taxon>Formicidae</taxon>
        <taxon>Myrmicinae</taxon>
        <taxon>Cardiocondyla</taxon>
    </lineage>
</organism>
<comment type="caution">
    <text evidence="1">The sequence shown here is derived from an EMBL/GenBank/DDBJ whole genome shotgun (WGS) entry which is preliminary data.</text>
</comment>
<dbReference type="EMBL" id="JADYXP020000010">
    <property type="protein sequence ID" value="KAL0115457.1"/>
    <property type="molecule type" value="Genomic_DNA"/>
</dbReference>
<sequence>MDVLYSAGASRKYRRCGSNLFSSLKIYFKWYCQQKKNYFIIILYRVSEIKCQNIKHFNFFLNNVREFYKPIHFCLQF</sequence>
<name>A0AAW2FJ50_9HYME</name>
<reference evidence="1 2" key="1">
    <citation type="submission" date="2023-03" db="EMBL/GenBank/DDBJ databases">
        <title>High recombination rates correlate with genetic variation in Cardiocondyla obscurior ants.</title>
        <authorList>
            <person name="Errbii M."/>
        </authorList>
    </citation>
    <scope>NUCLEOTIDE SEQUENCE [LARGE SCALE GENOMIC DNA]</scope>
    <source>
        <strain evidence="1">Alpha-2009</strain>
        <tissue evidence="1">Whole body</tissue>
    </source>
</reference>
<dbReference type="Proteomes" id="UP001430953">
    <property type="component" value="Unassembled WGS sequence"/>
</dbReference>
<accession>A0AAW2FJ50</accession>
<gene>
    <name evidence="1" type="ORF">PUN28_010767</name>
</gene>
<protein>
    <submittedName>
        <fullName evidence="1">Uncharacterized protein</fullName>
    </submittedName>
</protein>
<evidence type="ECO:0000313" key="1">
    <source>
        <dbReference type="EMBL" id="KAL0115457.1"/>
    </source>
</evidence>
<evidence type="ECO:0000313" key="2">
    <source>
        <dbReference type="Proteomes" id="UP001430953"/>
    </source>
</evidence>
<proteinExistence type="predicted"/>